<feature type="transmembrane region" description="Helical" evidence="1">
    <location>
        <begin position="373"/>
        <end position="393"/>
    </location>
</feature>
<proteinExistence type="predicted"/>
<name>A0A420UTS9_9ACTN</name>
<dbReference type="EMBL" id="JNAD02000026">
    <property type="protein sequence ID" value="RKM90128.1"/>
    <property type="molecule type" value="Genomic_DNA"/>
</dbReference>
<keyword evidence="1" id="KW-0472">Membrane</keyword>
<feature type="transmembrane region" description="Helical" evidence="1">
    <location>
        <begin position="346"/>
        <end position="367"/>
    </location>
</feature>
<evidence type="ECO:0000313" key="3">
    <source>
        <dbReference type="Proteomes" id="UP000028058"/>
    </source>
</evidence>
<dbReference type="OrthoDB" id="4337605at2"/>
<organism evidence="2 3">
    <name type="scientific">Streptomyces xinghaiensis</name>
    <dbReference type="NCBI Taxonomy" id="1038928"/>
    <lineage>
        <taxon>Bacteria</taxon>
        <taxon>Bacillati</taxon>
        <taxon>Actinomycetota</taxon>
        <taxon>Actinomycetes</taxon>
        <taxon>Kitasatosporales</taxon>
        <taxon>Streptomycetaceae</taxon>
        <taxon>Streptomyces</taxon>
    </lineage>
</organism>
<evidence type="ECO:0000313" key="2">
    <source>
        <dbReference type="EMBL" id="RKM90128.1"/>
    </source>
</evidence>
<dbReference type="Proteomes" id="UP000028058">
    <property type="component" value="Unassembled WGS sequence"/>
</dbReference>
<gene>
    <name evidence="2" type="ORF">SFRA_032405</name>
</gene>
<comment type="caution">
    <text evidence="2">The sequence shown here is derived from an EMBL/GenBank/DDBJ whole genome shotgun (WGS) entry which is preliminary data.</text>
</comment>
<keyword evidence="1" id="KW-1133">Transmembrane helix</keyword>
<feature type="transmembrane region" description="Helical" evidence="1">
    <location>
        <begin position="103"/>
        <end position="124"/>
    </location>
</feature>
<dbReference type="AlphaFoldDB" id="A0A420UTS9"/>
<sequence length="410" mass="44299">MSALSAVPDAVLMAVVVALAMLVAWTDSTVREWAQPWLRCRVVRPYLRLRAGLVREFAGRLIRDARDVLLPVVGDRVATDPYRIPLCITHWWKSLLATVPFRLLVFVVVPVVLLNGAAEVWILLESASSFRGSLSEARQELADAARLFVAEVGERIGAPVAGYLGDPLGSLGAVRVSAMLLLLLLALFLIARPLLASVLHSGTAVGEEVPSPPDSAAPGRRYWPVVVLVAAAVQSARACRTWETRSRLGTPPRVSLRVAERVIRRAYRTRNGSVRRHHKRHLRAHAARVVGALRAVEVRQDRDSDAAYRDLAVMLLTIAERYAEGRIGELLNEAELAGAEPVVDRAGLRFAAAGALVLGVLGAASWSGVPAEVMGPLLGVTVTTAVVVTYGIGIPRPSDLLDIVRGADRR</sequence>
<keyword evidence="3" id="KW-1185">Reference proteome</keyword>
<feature type="transmembrane region" description="Helical" evidence="1">
    <location>
        <begin position="6"/>
        <end position="25"/>
    </location>
</feature>
<protein>
    <submittedName>
        <fullName evidence="2">Uncharacterized protein</fullName>
    </submittedName>
</protein>
<accession>A0A420UTS9</accession>
<feature type="transmembrane region" description="Helical" evidence="1">
    <location>
        <begin position="172"/>
        <end position="191"/>
    </location>
</feature>
<reference evidence="2 3" key="1">
    <citation type="journal article" date="2014" name="Genome Announc.">
        <title>Draft Genome Sequence of Streptomyces fradiae ATCC 19609, a Strain Highly Sensitive to Antibiotics.</title>
        <authorList>
            <person name="Bekker O.B."/>
            <person name="Klimina K.M."/>
            <person name="Vatlin A.A."/>
            <person name="Zakharevich N.V."/>
            <person name="Kasianov A.S."/>
            <person name="Danilenko V.N."/>
        </authorList>
    </citation>
    <scope>NUCLEOTIDE SEQUENCE [LARGE SCALE GENOMIC DNA]</scope>
    <source>
        <strain evidence="2 3">ATCC 19609</strain>
    </source>
</reference>
<evidence type="ECO:0000256" key="1">
    <source>
        <dbReference type="SAM" id="Phobius"/>
    </source>
</evidence>
<keyword evidence="1" id="KW-0812">Transmembrane</keyword>
<dbReference type="RefSeq" id="WP_050364695.1">
    <property type="nucleotide sequence ID" value="NZ_CP134822.1"/>
</dbReference>